<evidence type="ECO:0000313" key="2">
    <source>
        <dbReference type="EMBL" id="BCZ85390.1"/>
    </source>
</evidence>
<keyword evidence="2" id="KW-0614">Plasmid</keyword>
<keyword evidence="3" id="KW-1185">Reference proteome</keyword>
<proteinExistence type="predicted"/>
<feature type="chain" id="PRO_5046099702" description="Lipoprotein" evidence="1">
    <location>
        <begin position="19"/>
        <end position="187"/>
    </location>
</feature>
<keyword evidence="1" id="KW-0732">Signal</keyword>
<feature type="signal peptide" evidence="1">
    <location>
        <begin position="1"/>
        <end position="18"/>
    </location>
</feature>
<geneLocation type="plasmid" evidence="2 3">
    <name>pPT365</name>
</geneLocation>
<protein>
    <recommendedName>
        <fullName evidence="4">Lipoprotein</fullName>
    </recommendedName>
</protein>
<dbReference type="EMBL" id="AP024959">
    <property type="protein sequence ID" value="BCZ85390.1"/>
    <property type="molecule type" value="Genomic_DNA"/>
</dbReference>
<accession>A0ABN6JX32</accession>
<sequence length="187" mass="20604">MKLYLSMALLSIVCTSCAPIKFTPTQSDAVFLCQGPFQDPSSSNEFQIGYTGERSYETNGTVAVHSFIFDDPNDFVEVCITDKAGIDPGKGYPLTLKHVRKDGTPVVEKDKNWELTVVNLGTRALDSMCFKGAISGGQFDLQPATPVKGNWVVSKTDRSIAINIRFDVRNVIKPPFTKVLDPDCEPY</sequence>
<dbReference type="Proteomes" id="UP001319874">
    <property type="component" value="Plasmid pPT365"/>
</dbReference>
<gene>
    <name evidence="2" type="ORF">PTKU64_90650</name>
</gene>
<name>A0ABN6JX32_9BURK</name>
<evidence type="ECO:0000313" key="3">
    <source>
        <dbReference type="Proteomes" id="UP001319874"/>
    </source>
</evidence>
<evidence type="ECO:0008006" key="4">
    <source>
        <dbReference type="Google" id="ProtNLM"/>
    </source>
</evidence>
<organism evidence="2 3">
    <name type="scientific">Paraburkholderia terrae</name>
    <dbReference type="NCBI Taxonomy" id="311230"/>
    <lineage>
        <taxon>Bacteria</taxon>
        <taxon>Pseudomonadati</taxon>
        <taxon>Pseudomonadota</taxon>
        <taxon>Betaproteobacteria</taxon>
        <taxon>Burkholderiales</taxon>
        <taxon>Burkholderiaceae</taxon>
        <taxon>Paraburkholderia</taxon>
    </lineage>
</organism>
<evidence type="ECO:0000256" key="1">
    <source>
        <dbReference type="SAM" id="SignalP"/>
    </source>
</evidence>
<reference evidence="2 3" key="1">
    <citation type="journal article" date="2022" name="Front. Microbiol.">
        <title>Identification and characterization of a novel class of self-sufficient cytochrome P450 hydroxylase involved in cyclohexanecarboxylate degradation in Paraburkholderia terrae strain KU-64.</title>
        <authorList>
            <person name="Yamamoto T."/>
            <person name="Hasegawa Y."/>
            <person name="Iwaki H."/>
        </authorList>
    </citation>
    <scope>NUCLEOTIDE SEQUENCE [LARGE SCALE GENOMIC DNA]</scope>
    <source>
        <strain evidence="2 3">KU-64</strain>
    </source>
</reference>